<evidence type="ECO:0000313" key="1">
    <source>
        <dbReference type="EMBL" id="OGG55451.1"/>
    </source>
</evidence>
<organism evidence="1 2">
    <name type="scientific">Handelsmanbacteria sp. (strain RIFCSPLOWO2_12_FULL_64_10)</name>
    <dbReference type="NCBI Taxonomy" id="1817868"/>
    <lineage>
        <taxon>Bacteria</taxon>
        <taxon>Candidatus Handelsmaniibacteriota</taxon>
    </lineage>
</organism>
<gene>
    <name evidence="1" type="ORF">A3F84_15020</name>
</gene>
<dbReference type="Proteomes" id="UP000178606">
    <property type="component" value="Unassembled WGS sequence"/>
</dbReference>
<protein>
    <submittedName>
        <fullName evidence="1">Uncharacterized protein</fullName>
    </submittedName>
</protein>
<proteinExistence type="predicted"/>
<accession>A0A1F6D2B6</accession>
<sequence length="101" mass="11431">MGEALVEQMVADEVYPLSRLCQEVSAVINRVRAAFDLNPMWDAADRVEIREAEQVVDLEARRLQRGEGDPAAWRRALNTYEAVWMGALKELQRSGQRTPCG</sequence>
<comment type="caution">
    <text evidence="1">The sequence shown here is derived from an EMBL/GenBank/DDBJ whole genome shotgun (WGS) entry which is preliminary data.</text>
</comment>
<reference evidence="1 2" key="1">
    <citation type="journal article" date="2016" name="Nat. Commun.">
        <title>Thousands of microbial genomes shed light on interconnected biogeochemical processes in an aquifer system.</title>
        <authorList>
            <person name="Anantharaman K."/>
            <person name="Brown C.T."/>
            <person name="Hug L.A."/>
            <person name="Sharon I."/>
            <person name="Castelle C.J."/>
            <person name="Probst A.J."/>
            <person name="Thomas B.C."/>
            <person name="Singh A."/>
            <person name="Wilkins M.J."/>
            <person name="Karaoz U."/>
            <person name="Brodie E.L."/>
            <person name="Williams K.H."/>
            <person name="Hubbard S.S."/>
            <person name="Banfield J.F."/>
        </authorList>
    </citation>
    <scope>NUCLEOTIDE SEQUENCE [LARGE SCALE GENOMIC DNA]</scope>
    <source>
        <strain evidence="2">RIFCSPLOWO2_12_FULL_64_10</strain>
    </source>
</reference>
<dbReference type="EMBL" id="MFKF01000077">
    <property type="protein sequence ID" value="OGG55451.1"/>
    <property type="molecule type" value="Genomic_DNA"/>
</dbReference>
<evidence type="ECO:0000313" key="2">
    <source>
        <dbReference type="Proteomes" id="UP000178606"/>
    </source>
</evidence>
<dbReference type="AlphaFoldDB" id="A0A1F6D2B6"/>
<name>A0A1F6D2B6_HANXR</name>